<evidence type="ECO:0000256" key="4">
    <source>
        <dbReference type="SAM" id="Phobius"/>
    </source>
</evidence>
<sequence>MLRHLHSIPGLIVALVVTVIAATGAMLAILPAWEQAQSTGSPAGVSVATLAEAVAEKYPGVERIERKPSGALVVYYFEGDAPGADVVDPTTGDKIEPYAPSDFARTVTQLHRSFFAGNTGRVIAGVGAAAMLLLSLTGIMLLANRLGGWRKLFSPIRGDGIRRWHAELGRLALPGLTVSALTGLYMSLATFGMISDGSDAEPDFPDAVAGTEAMAIGDIAPFKATSLDNLRELRFPYQGDLNDAFTLTTADGMGYVDQATGELMNYMPNGMVKSVYETVFMLHTGQGLWWFALLLGPSALAVPFFAATGVLIWWRRRAATPRIADNHGAQSADTVILVGSEGNTTWGFAKTLHEALTAAGHKVHTGAMNDLAKSYKHAERMFVLAATYGDGAAPASARQFLDKLSTIPTAPQFPVAVLGFGDRQFPRFCGFGREVEEAIVARGWHQFAPFATIDRQSVQEFARWGEEIGQRIGTPLSLVHVAARPKTARMVLVERVDYGTEVQAPTSVLRFAAAEGERNGLVARLFRPSLPRFHAGDLVGILPPGSDLPRFYSLASSARDGVLEICVRKQPGGLCSGYLHGLTPGDAIEAFVKPNPAFRPRRGKQPLILIGAGTGIGPLTGFIRNNSGRRPIHLYFGGRSPNSDFLYREDLRTWLTDRRLSGVRTAFSRSEERAYVQHKLTADADVLRHMISRGAQVMVCGGRDMAQGVVAALEKVLHPLGLDVGTLKEQGLYVEDVY</sequence>
<evidence type="ECO:0000313" key="7">
    <source>
        <dbReference type="EMBL" id="RYC27306.1"/>
    </source>
</evidence>
<dbReference type="GO" id="GO:0019344">
    <property type="term" value="P:cysteine biosynthetic process"/>
    <property type="evidence" value="ECO:0007669"/>
    <property type="project" value="UniProtKB-KW"/>
</dbReference>
<dbReference type="AlphaFoldDB" id="A0A4Q2TWN1"/>
<keyword evidence="4" id="KW-0472">Membrane</keyword>
<dbReference type="SUPFAM" id="SSF52218">
    <property type="entry name" value="Flavoproteins"/>
    <property type="match status" value="1"/>
</dbReference>
<dbReference type="InterPro" id="IPR005625">
    <property type="entry name" value="PepSY-ass_TM"/>
</dbReference>
<keyword evidence="1" id="KW-0285">Flavoprotein</keyword>
<dbReference type="CDD" id="cd06201">
    <property type="entry name" value="SiR_like2"/>
    <property type="match status" value="1"/>
</dbReference>
<comment type="caution">
    <text evidence="7">The sequence shown here is derived from an EMBL/GenBank/DDBJ whole genome shotgun (WGS) entry which is preliminary data.</text>
</comment>
<dbReference type="InterPro" id="IPR029039">
    <property type="entry name" value="Flavoprotein-like_sf"/>
</dbReference>
<feature type="transmembrane region" description="Helical" evidence="4">
    <location>
        <begin position="122"/>
        <end position="143"/>
    </location>
</feature>
<dbReference type="Proteomes" id="UP000291088">
    <property type="component" value="Unassembled WGS sequence"/>
</dbReference>
<dbReference type="GO" id="GO:0050660">
    <property type="term" value="F:flavin adenine dinucleotide binding"/>
    <property type="evidence" value="ECO:0007669"/>
    <property type="project" value="TreeGrafter"/>
</dbReference>
<dbReference type="EC" id="1.6.2.4" evidence="3"/>
<dbReference type="GO" id="GO:0016491">
    <property type="term" value="F:oxidoreductase activity"/>
    <property type="evidence" value="ECO:0007669"/>
    <property type="project" value="InterPro"/>
</dbReference>
<dbReference type="SUPFAM" id="SSF63380">
    <property type="entry name" value="Riboflavin synthase domain-like"/>
    <property type="match status" value="1"/>
</dbReference>
<dbReference type="PROSITE" id="PS51384">
    <property type="entry name" value="FAD_FR"/>
    <property type="match status" value="1"/>
</dbReference>
<dbReference type="InterPro" id="IPR001709">
    <property type="entry name" value="Flavoprot_Pyr_Nucl_cyt_Rdtase"/>
</dbReference>
<dbReference type="Pfam" id="PF00175">
    <property type="entry name" value="NAD_binding_1"/>
    <property type="match status" value="1"/>
</dbReference>
<dbReference type="Gene3D" id="3.40.50.360">
    <property type="match status" value="1"/>
</dbReference>
<feature type="transmembrane region" description="Helical" evidence="4">
    <location>
        <begin position="12"/>
        <end position="33"/>
    </location>
</feature>
<keyword evidence="4" id="KW-0812">Transmembrane</keyword>
<keyword evidence="2" id="KW-0288">FMN</keyword>
<accession>A0A4Q2TWN1</accession>
<reference evidence="7 8" key="1">
    <citation type="submission" date="2019-01" db="EMBL/GenBank/DDBJ databases">
        <authorList>
            <person name="Deng T."/>
        </authorList>
    </citation>
    <scope>NUCLEOTIDE SEQUENCE [LARGE SCALE GENOMIC DNA]</scope>
    <source>
        <strain evidence="7 8">F8825</strain>
    </source>
</reference>
<organism evidence="7 8">
    <name type="scientific">Ciceribacter ferrooxidans</name>
    <dbReference type="NCBI Taxonomy" id="2509717"/>
    <lineage>
        <taxon>Bacteria</taxon>
        <taxon>Pseudomonadati</taxon>
        <taxon>Pseudomonadota</taxon>
        <taxon>Alphaproteobacteria</taxon>
        <taxon>Hyphomicrobiales</taxon>
        <taxon>Rhizobiaceae</taxon>
        <taxon>Ciceribacter</taxon>
    </lineage>
</organism>
<dbReference type="InterPro" id="IPR017938">
    <property type="entry name" value="Riboflavin_synthase-like_b-brl"/>
</dbReference>
<dbReference type="PROSITE" id="PS50902">
    <property type="entry name" value="FLAVODOXIN_LIKE"/>
    <property type="match status" value="1"/>
</dbReference>
<dbReference type="RefSeq" id="WP_129330237.1">
    <property type="nucleotide sequence ID" value="NZ_SDVB01000042.1"/>
</dbReference>
<dbReference type="SUPFAM" id="SSF52343">
    <property type="entry name" value="Ferredoxin reductase-like, C-terminal NADP-linked domain"/>
    <property type="match status" value="1"/>
</dbReference>
<evidence type="ECO:0000256" key="3">
    <source>
        <dbReference type="ARBA" id="ARBA00023797"/>
    </source>
</evidence>
<dbReference type="PANTHER" id="PTHR19384">
    <property type="entry name" value="NITRIC OXIDE SYNTHASE-RELATED"/>
    <property type="match status" value="1"/>
</dbReference>
<gene>
    <name evidence="7" type="ORF">EUU22_00870</name>
</gene>
<dbReference type="EMBL" id="SDVB01000042">
    <property type="protein sequence ID" value="RYC27306.1"/>
    <property type="molecule type" value="Genomic_DNA"/>
</dbReference>
<keyword evidence="4" id="KW-1133">Transmembrane helix</keyword>
<evidence type="ECO:0000259" key="5">
    <source>
        <dbReference type="PROSITE" id="PS50902"/>
    </source>
</evidence>
<keyword evidence="8" id="KW-1185">Reference proteome</keyword>
<name>A0A4Q2TWN1_9HYPH</name>
<evidence type="ECO:0000259" key="6">
    <source>
        <dbReference type="PROSITE" id="PS51384"/>
    </source>
</evidence>
<proteinExistence type="predicted"/>
<dbReference type="GO" id="GO:0005829">
    <property type="term" value="C:cytosol"/>
    <property type="evidence" value="ECO:0007669"/>
    <property type="project" value="TreeGrafter"/>
</dbReference>
<dbReference type="GO" id="GO:0010181">
    <property type="term" value="F:FMN binding"/>
    <property type="evidence" value="ECO:0007669"/>
    <property type="project" value="InterPro"/>
</dbReference>
<feature type="domain" description="Flavodoxin-like" evidence="5">
    <location>
        <begin position="334"/>
        <end position="469"/>
    </location>
</feature>
<feature type="domain" description="FAD-binding FR-type" evidence="6">
    <location>
        <begin position="483"/>
        <end position="601"/>
    </location>
</feature>
<protein>
    <recommendedName>
        <fullName evidence="3">NADPH--hemoprotein reductase</fullName>
        <ecNumber evidence="3">1.6.2.4</ecNumber>
    </recommendedName>
</protein>
<dbReference type="Gene3D" id="3.40.50.80">
    <property type="entry name" value="Nucleotide-binding domain of ferredoxin-NADP reductase (FNR) module"/>
    <property type="match status" value="1"/>
</dbReference>
<dbReference type="PRINTS" id="PR00371">
    <property type="entry name" value="FPNCR"/>
</dbReference>
<dbReference type="OrthoDB" id="9816402at2"/>
<dbReference type="InterPro" id="IPR001433">
    <property type="entry name" value="OxRdtase_FAD/NAD-bd"/>
</dbReference>
<evidence type="ECO:0000256" key="2">
    <source>
        <dbReference type="ARBA" id="ARBA00022643"/>
    </source>
</evidence>
<dbReference type="Gene3D" id="2.40.30.10">
    <property type="entry name" value="Translation factors"/>
    <property type="match status" value="1"/>
</dbReference>
<evidence type="ECO:0000256" key="1">
    <source>
        <dbReference type="ARBA" id="ARBA00022630"/>
    </source>
</evidence>
<evidence type="ECO:0000313" key="8">
    <source>
        <dbReference type="Proteomes" id="UP000291088"/>
    </source>
</evidence>
<feature type="transmembrane region" description="Helical" evidence="4">
    <location>
        <begin position="288"/>
        <end position="314"/>
    </location>
</feature>
<feature type="transmembrane region" description="Helical" evidence="4">
    <location>
        <begin position="171"/>
        <end position="194"/>
    </location>
</feature>
<dbReference type="InterPro" id="IPR039261">
    <property type="entry name" value="FNR_nucleotide-bd"/>
</dbReference>
<dbReference type="InterPro" id="IPR017927">
    <property type="entry name" value="FAD-bd_FR_type"/>
</dbReference>
<dbReference type="InterPro" id="IPR008254">
    <property type="entry name" value="Flavodoxin/NO_synth"/>
</dbReference>
<dbReference type="PANTHER" id="PTHR19384:SF17">
    <property type="entry name" value="NADPH--CYTOCHROME P450 REDUCTASE"/>
    <property type="match status" value="1"/>
</dbReference>
<dbReference type="Pfam" id="PF03929">
    <property type="entry name" value="PepSY_TM"/>
    <property type="match status" value="1"/>
</dbReference>
<dbReference type="Pfam" id="PF00258">
    <property type="entry name" value="Flavodoxin_1"/>
    <property type="match status" value="1"/>
</dbReference>